<gene>
    <name evidence="2" type="ORF">P271_425</name>
</gene>
<name>A0A084U3P4_MALIO</name>
<dbReference type="GeneID" id="96866430"/>
<dbReference type="AlphaFoldDB" id="A0A084U3P4"/>
<keyword evidence="3" id="KW-1185">Reference proteome</keyword>
<accession>A0A084U3P4</accession>
<feature type="transmembrane region" description="Helical" evidence="1">
    <location>
        <begin position="39"/>
        <end position="59"/>
    </location>
</feature>
<dbReference type="EMBL" id="AWQU01000077">
    <property type="protein sequence ID" value="KFB07580.1"/>
    <property type="molecule type" value="Genomic_DNA"/>
</dbReference>
<reference evidence="2 3" key="1">
    <citation type="journal article" date="2014" name="PLoS ONE">
        <title>Reduction of Hydrogen Peroxide Accumulation and Toxicity by a Catalase from Mycoplasma iowae.</title>
        <authorList>
            <person name="Pritchard R.E."/>
            <person name="Prassinos A.J."/>
            <person name="Osborne J.D."/>
            <person name="Raviv Z."/>
            <person name="Balish M.F."/>
        </authorList>
    </citation>
    <scope>NUCLEOTIDE SEQUENCE [LARGE SCALE GENOMIC DNA]</scope>
    <source>
        <strain evidence="2 3">DK-CPA</strain>
    </source>
</reference>
<sequence length="74" mass="7759">MNKISKIILSVLWALTAISTLGVGAYVLADVNTACQWAWFLPAIVAFVSSVATVIAKAVSTSKKAHQAKIATKA</sequence>
<dbReference type="RefSeq" id="WP_004025436.1">
    <property type="nucleotide sequence ID" value="NZ_AWQU01000077.1"/>
</dbReference>
<keyword evidence="1" id="KW-0812">Transmembrane</keyword>
<dbReference type="Proteomes" id="UP000028523">
    <property type="component" value="Unassembled WGS sequence"/>
</dbReference>
<keyword evidence="1" id="KW-1133">Transmembrane helix</keyword>
<evidence type="ECO:0000313" key="2">
    <source>
        <dbReference type="EMBL" id="KFB07580.1"/>
    </source>
</evidence>
<comment type="caution">
    <text evidence="2">The sequence shown here is derived from an EMBL/GenBank/DDBJ whole genome shotgun (WGS) entry which is preliminary data.</text>
</comment>
<organism evidence="2 3">
    <name type="scientific">Malacoplasma iowae DK-CPA</name>
    <dbReference type="NCBI Taxonomy" id="1394179"/>
    <lineage>
        <taxon>Bacteria</taxon>
        <taxon>Bacillati</taxon>
        <taxon>Mycoplasmatota</taxon>
        <taxon>Mycoplasmoidales</taxon>
        <taxon>Mycoplasmoidaceae</taxon>
        <taxon>Malacoplasma</taxon>
    </lineage>
</organism>
<proteinExistence type="predicted"/>
<keyword evidence="1" id="KW-0472">Membrane</keyword>
<protein>
    <submittedName>
        <fullName evidence="2">Uncharacterized protein</fullName>
    </submittedName>
</protein>
<evidence type="ECO:0000313" key="3">
    <source>
        <dbReference type="Proteomes" id="UP000028523"/>
    </source>
</evidence>
<evidence type="ECO:0000256" key="1">
    <source>
        <dbReference type="SAM" id="Phobius"/>
    </source>
</evidence>